<name>A0ACA9S2K9_9GLOM</name>
<gene>
    <name evidence="1" type="ORF">RPERSI_LOCUS25688</name>
</gene>
<proteinExistence type="predicted"/>
<accession>A0ACA9S2K9</accession>
<feature type="non-terminal residue" evidence="1">
    <location>
        <position position="62"/>
    </location>
</feature>
<organism evidence="1 2">
    <name type="scientific">Racocetra persica</name>
    <dbReference type="NCBI Taxonomy" id="160502"/>
    <lineage>
        <taxon>Eukaryota</taxon>
        <taxon>Fungi</taxon>
        <taxon>Fungi incertae sedis</taxon>
        <taxon>Mucoromycota</taxon>
        <taxon>Glomeromycotina</taxon>
        <taxon>Glomeromycetes</taxon>
        <taxon>Diversisporales</taxon>
        <taxon>Gigasporaceae</taxon>
        <taxon>Racocetra</taxon>
    </lineage>
</organism>
<reference evidence="1" key="1">
    <citation type="submission" date="2021-06" db="EMBL/GenBank/DDBJ databases">
        <authorList>
            <person name="Kallberg Y."/>
            <person name="Tangrot J."/>
            <person name="Rosling A."/>
        </authorList>
    </citation>
    <scope>NUCLEOTIDE SEQUENCE</scope>
    <source>
        <strain evidence="1">MA461A</strain>
    </source>
</reference>
<protein>
    <submittedName>
        <fullName evidence="1">7390_t:CDS:1</fullName>
    </submittedName>
</protein>
<sequence length="62" mass="6293">TSSCLLKLRSGPESTLAFIAGLTTRISPALLTISAASQLLSQSIRALAAIKLASKMSPPPAA</sequence>
<feature type="non-terminal residue" evidence="1">
    <location>
        <position position="1"/>
    </location>
</feature>
<evidence type="ECO:0000313" key="1">
    <source>
        <dbReference type="EMBL" id="CAG8821925.1"/>
    </source>
</evidence>
<keyword evidence="2" id="KW-1185">Reference proteome</keyword>
<dbReference type="Proteomes" id="UP000789920">
    <property type="component" value="Unassembled WGS sequence"/>
</dbReference>
<evidence type="ECO:0000313" key="2">
    <source>
        <dbReference type="Proteomes" id="UP000789920"/>
    </source>
</evidence>
<comment type="caution">
    <text evidence="1">The sequence shown here is derived from an EMBL/GenBank/DDBJ whole genome shotgun (WGS) entry which is preliminary data.</text>
</comment>
<dbReference type="EMBL" id="CAJVQC010085541">
    <property type="protein sequence ID" value="CAG8821925.1"/>
    <property type="molecule type" value="Genomic_DNA"/>
</dbReference>